<comment type="caution">
    <text evidence="2">The sequence shown here is derived from an EMBL/GenBank/DDBJ whole genome shotgun (WGS) entry which is preliminary data.</text>
</comment>
<dbReference type="Proteomes" id="UP000579812">
    <property type="component" value="Unassembled WGS sequence"/>
</dbReference>
<feature type="region of interest" description="Disordered" evidence="1">
    <location>
        <begin position="67"/>
        <end position="92"/>
    </location>
</feature>
<organism evidence="2 3">
    <name type="scientific">Onychostoma macrolepis</name>
    <dbReference type="NCBI Taxonomy" id="369639"/>
    <lineage>
        <taxon>Eukaryota</taxon>
        <taxon>Metazoa</taxon>
        <taxon>Chordata</taxon>
        <taxon>Craniata</taxon>
        <taxon>Vertebrata</taxon>
        <taxon>Euteleostomi</taxon>
        <taxon>Actinopterygii</taxon>
        <taxon>Neopterygii</taxon>
        <taxon>Teleostei</taxon>
        <taxon>Ostariophysi</taxon>
        <taxon>Cypriniformes</taxon>
        <taxon>Cyprinidae</taxon>
        <taxon>Acrossocheilinae</taxon>
        <taxon>Onychostoma</taxon>
    </lineage>
</organism>
<feature type="region of interest" description="Disordered" evidence="1">
    <location>
        <begin position="274"/>
        <end position="297"/>
    </location>
</feature>
<evidence type="ECO:0000313" key="2">
    <source>
        <dbReference type="EMBL" id="KAF4112579.1"/>
    </source>
</evidence>
<feature type="region of interest" description="Disordered" evidence="1">
    <location>
        <begin position="172"/>
        <end position="196"/>
    </location>
</feature>
<gene>
    <name evidence="2" type="ORF">G5714_007374</name>
</gene>
<accession>A0A7J6D060</accession>
<evidence type="ECO:0000256" key="1">
    <source>
        <dbReference type="SAM" id="MobiDB-lite"/>
    </source>
</evidence>
<feature type="compositionally biased region" description="Polar residues" evidence="1">
    <location>
        <begin position="274"/>
        <end position="285"/>
    </location>
</feature>
<sequence length="311" mass="33199">MSLKECCACGGPVELPDAHDACVFCLGRAHAEAALDGPDFPSCEEMSVKTLRARISAVLNCAPANPLPPPPVAVEPREERTRQPRAVGPSDERMSTQFLHAHHSREPPLLDTPISPLDLFGDAVGSFSEKFLDEPFLAEERSVRGASATFQVLFFTASKKAGTTAAYSFPYEGEGGPGAGRETQSEAVPESKEDGTPSLWCWARSTAAFLTGLVRGGSGRPERWTMGRFAREFVLLFFTCLSPRMLQATGGNNFPQSRVMSRVPFLSGALQGASPTRPLSLSTSVPPAHTGGPTGAEDVYDAPRVVGSFLS</sequence>
<dbReference type="AlphaFoldDB" id="A0A7J6D060"/>
<dbReference type="EMBL" id="JAAMOB010000006">
    <property type="protein sequence ID" value="KAF4112579.1"/>
    <property type="molecule type" value="Genomic_DNA"/>
</dbReference>
<name>A0A7J6D060_9TELE</name>
<evidence type="ECO:0000313" key="3">
    <source>
        <dbReference type="Proteomes" id="UP000579812"/>
    </source>
</evidence>
<reference evidence="2 3" key="1">
    <citation type="submission" date="2020-04" db="EMBL/GenBank/DDBJ databases">
        <title>Chromosome-level genome assembly of a cyprinid fish Onychostoma macrolepis by integration of Nanopore Sequencing, Bionano and Hi-C technology.</title>
        <authorList>
            <person name="Wang D."/>
        </authorList>
    </citation>
    <scope>NUCLEOTIDE SEQUENCE [LARGE SCALE GENOMIC DNA]</scope>
    <source>
        <strain evidence="2">SWU-2019</strain>
        <tissue evidence="2">Muscle</tissue>
    </source>
</reference>
<protein>
    <submittedName>
        <fullName evidence="2">Uncharacterized protein</fullName>
    </submittedName>
</protein>
<keyword evidence="3" id="KW-1185">Reference proteome</keyword>
<proteinExistence type="predicted"/>